<sequence>MILDESNLPNELYYRLEKEQKRRPAATGTAPARCQHSLGKTHSPTNTTTPACSVPGSGPQQLLNNNFATDAPIEKLGLALSGLVRMSQIASTMAVRKCPARFCSPVSCLAS</sequence>
<dbReference type="AlphaFoldDB" id="A0A183F028"/>
<feature type="compositionally biased region" description="Polar residues" evidence="1">
    <location>
        <begin position="38"/>
        <end position="51"/>
    </location>
</feature>
<reference evidence="4" key="1">
    <citation type="submission" date="2016-06" db="UniProtKB">
        <authorList>
            <consortium name="WormBaseParasite"/>
        </authorList>
    </citation>
    <scope>IDENTIFICATION</scope>
</reference>
<keyword evidence="3" id="KW-1185">Reference proteome</keyword>
<dbReference type="EMBL" id="UYRT01111927">
    <property type="protein sequence ID" value="VDN45741.1"/>
    <property type="molecule type" value="Genomic_DNA"/>
</dbReference>
<name>A0A183F028_9BILA</name>
<evidence type="ECO:0000313" key="4">
    <source>
        <dbReference type="WBParaSite" id="GPUH_0002659901-mRNA-1"/>
    </source>
</evidence>
<dbReference type="Proteomes" id="UP000271098">
    <property type="component" value="Unassembled WGS sequence"/>
</dbReference>
<organism evidence="4">
    <name type="scientific">Gongylonema pulchrum</name>
    <dbReference type="NCBI Taxonomy" id="637853"/>
    <lineage>
        <taxon>Eukaryota</taxon>
        <taxon>Metazoa</taxon>
        <taxon>Ecdysozoa</taxon>
        <taxon>Nematoda</taxon>
        <taxon>Chromadorea</taxon>
        <taxon>Rhabditida</taxon>
        <taxon>Spirurina</taxon>
        <taxon>Spiruromorpha</taxon>
        <taxon>Spiruroidea</taxon>
        <taxon>Gongylonematidae</taxon>
        <taxon>Gongylonema</taxon>
    </lineage>
</organism>
<protein>
    <submittedName>
        <fullName evidence="2 4">Uncharacterized protein</fullName>
    </submittedName>
</protein>
<gene>
    <name evidence="2" type="ORF">GPUH_LOCUS26571</name>
</gene>
<feature type="region of interest" description="Disordered" evidence="1">
    <location>
        <begin position="14"/>
        <end position="56"/>
    </location>
</feature>
<proteinExistence type="predicted"/>
<evidence type="ECO:0000256" key="1">
    <source>
        <dbReference type="SAM" id="MobiDB-lite"/>
    </source>
</evidence>
<evidence type="ECO:0000313" key="2">
    <source>
        <dbReference type="EMBL" id="VDN45741.1"/>
    </source>
</evidence>
<reference evidence="2 3" key="2">
    <citation type="submission" date="2018-11" db="EMBL/GenBank/DDBJ databases">
        <authorList>
            <consortium name="Pathogen Informatics"/>
        </authorList>
    </citation>
    <scope>NUCLEOTIDE SEQUENCE [LARGE SCALE GENOMIC DNA]</scope>
</reference>
<dbReference type="WBParaSite" id="GPUH_0002659901-mRNA-1">
    <property type="protein sequence ID" value="GPUH_0002659901-mRNA-1"/>
    <property type="gene ID" value="GPUH_0002659901"/>
</dbReference>
<evidence type="ECO:0000313" key="3">
    <source>
        <dbReference type="Proteomes" id="UP000271098"/>
    </source>
</evidence>
<accession>A0A183F028</accession>